<sequence length="192" mass="22449">MIYEFDSPFVYWKPVNNHQTIKDTLIPIIKSISENDGATVTVDGSTTTYYHQQYPYIDQEMLADIVYDPVKQMIEEREFDKPQQFEIDSFWWNNYQSGGKTRIHKHSRGDWSGIYLLHLEEPNTTTFFAQYGEAPNTGFMDQTKTMDEVGEGYVMLFPSFLQHCAQPSVNNRIIVSFDVICHYDRTPLMFSP</sequence>
<dbReference type="OrthoDB" id="12155at10239"/>
<reference evidence="1 2" key="1">
    <citation type="submission" date="2013-12" db="EMBL/GenBank/DDBJ databases">
        <title>Ecological redundancy of diverse viral populations within a natural community.</title>
        <authorList>
            <person name="Gregory A.C."/>
            <person name="LaButti K."/>
            <person name="Copeland A."/>
            <person name="Woyke T."/>
            <person name="Sullivan M.B."/>
        </authorList>
    </citation>
    <scope>NUCLEOTIDE SEQUENCE [LARGE SCALE GENOMIC DNA]</scope>
    <source>
        <strain evidence="1">Syn7803US103</strain>
    </source>
</reference>
<dbReference type="RefSeq" id="YP_009134023.1">
    <property type="nucleotide sequence ID" value="NC_026926.1"/>
</dbReference>
<dbReference type="EMBL" id="KJ019069">
    <property type="protein sequence ID" value="AIX23936.1"/>
    <property type="molecule type" value="Genomic_DNA"/>
</dbReference>
<dbReference type="KEGG" id="vg:24171219"/>
<name>A0A0E3FB15_9CAUD</name>
<gene>
    <name evidence="1" type="ORF">Syn7803US103_41</name>
</gene>
<organism evidence="1 2">
    <name type="scientific">Synechococcus phage ACG-2014j</name>
    <dbReference type="NCBI Taxonomy" id="1493514"/>
    <lineage>
        <taxon>Viruses</taxon>
        <taxon>Duplodnaviria</taxon>
        <taxon>Heunggongvirae</taxon>
        <taxon>Uroviricota</taxon>
        <taxon>Caudoviricetes</taxon>
        <taxon>Pantevenvirales</taxon>
        <taxon>Kyanoviridae</taxon>
        <taxon>Potamoivirus</taxon>
        <taxon>Potamoivirus tusconj</taxon>
    </lineage>
</organism>
<evidence type="ECO:0000313" key="2">
    <source>
        <dbReference type="Proteomes" id="UP000033008"/>
    </source>
</evidence>
<evidence type="ECO:0008006" key="3">
    <source>
        <dbReference type="Google" id="ProtNLM"/>
    </source>
</evidence>
<dbReference type="InterPro" id="IPR012668">
    <property type="entry name" value="CHP02466"/>
</dbReference>
<protein>
    <recommendedName>
        <fullName evidence="3">2OG-Fe(II) oxygenase</fullName>
    </recommendedName>
</protein>
<dbReference type="Pfam" id="PF13759">
    <property type="entry name" value="2OG-FeII_Oxy_5"/>
    <property type="match status" value="1"/>
</dbReference>
<dbReference type="Proteomes" id="UP000033008">
    <property type="component" value="Segment"/>
</dbReference>
<evidence type="ECO:0000313" key="1">
    <source>
        <dbReference type="EMBL" id="AIX23936.1"/>
    </source>
</evidence>
<dbReference type="GeneID" id="24171219"/>
<accession>A0A0E3FB15</accession>
<dbReference type="Gene3D" id="2.60.120.620">
    <property type="entry name" value="q2cbj1_9rhob like domain"/>
    <property type="match status" value="1"/>
</dbReference>
<proteinExistence type="predicted"/>